<dbReference type="Proteomes" id="UP000053860">
    <property type="component" value="Unassembled WGS sequence"/>
</dbReference>
<evidence type="ECO:0000259" key="4">
    <source>
        <dbReference type="PROSITE" id="PS01124"/>
    </source>
</evidence>
<dbReference type="Pfam" id="PF12833">
    <property type="entry name" value="HTH_18"/>
    <property type="match status" value="1"/>
</dbReference>
<proteinExistence type="predicted"/>
<keyword evidence="2" id="KW-0238">DNA-binding</keyword>
<dbReference type="PROSITE" id="PS01124">
    <property type="entry name" value="HTH_ARAC_FAMILY_2"/>
    <property type="match status" value="1"/>
</dbReference>
<dbReference type="AlphaFoldDB" id="A0A101HGU4"/>
<organism evidence="5 6">
    <name type="scientific">Proteiniphilum acetatigenes</name>
    <dbReference type="NCBI Taxonomy" id="294710"/>
    <lineage>
        <taxon>Bacteria</taxon>
        <taxon>Pseudomonadati</taxon>
        <taxon>Bacteroidota</taxon>
        <taxon>Bacteroidia</taxon>
        <taxon>Bacteroidales</taxon>
        <taxon>Dysgonomonadaceae</taxon>
        <taxon>Proteiniphilum</taxon>
    </lineage>
</organism>
<feature type="domain" description="HTH araC/xylS-type" evidence="4">
    <location>
        <begin position="190"/>
        <end position="264"/>
    </location>
</feature>
<dbReference type="GO" id="GO:0043565">
    <property type="term" value="F:sequence-specific DNA binding"/>
    <property type="evidence" value="ECO:0007669"/>
    <property type="project" value="InterPro"/>
</dbReference>
<dbReference type="PANTHER" id="PTHR43280">
    <property type="entry name" value="ARAC-FAMILY TRANSCRIPTIONAL REGULATOR"/>
    <property type="match status" value="1"/>
</dbReference>
<comment type="caution">
    <text evidence="5">The sequence shown here is derived from an EMBL/GenBank/DDBJ whole genome shotgun (WGS) entry which is preliminary data.</text>
</comment>
<keyword evidence="3" id="KW-0804">Transcription</keyword>
<accession>A0A101HGU4</accession>
<reference evidence="6" key="1">
    <citation type="journal article" date="2015" name="MBio">
        <title>Genome-Resolved Metagenomic Analysis Reveals Roles for Candidate Phyla and Other Microbial Community Members in Biogeochemical Transformations in Oil Reservoirs.</title>
        <authorList>
            <person name="Hu P."/>
            <person name="Tom L."/>
            <person name="Singh A."/>
            <person name="Thomas B.C."/>
            <person name="Baker B.J."/>
            <person name="Piceno Y.M."/>
            <person name="Andersen G.L."/>
            <person name="Banfield J.F."/>
        </authorList>
    </citation>
    <scope>NUCLEOTIDE SEQUENCE [LARGE SCALE GENOMIC DNA]</scope>
</reference>
<evidence type="ECO:0000256" key="3">
    <source>
        <dbReference type="ARBA" id="ARBA00023163"/>
    </source>
</evidence>
<evidence type="ECO:0000256" key="2">
    <source>
        <dbReference type="ARBA" id="ARBA00023125"/>
    </source>
</evidence>
<gene>
    <name evidence="5" type="ORF">XD92_1138</name>
</gene>
<dbReference type="PANTHER" id="PTHR43280:SF27">
    <property type="entry name" value="TRANSCRIPTIONAL REGULATOR MTLR"/>
    <property type="match status" value="1"/>
</dbReference>
<protein>
    <submittedName>
        <fullName evidence="5">AraC family Bacterial regulatory helix-turn-helix protein</fullName>
    </submittedName>
</protein>
<sequence length="264" mass="30552">MDTDTGYIIREITPLSDKDCFYIVDRRKKEFTYPLHSHAEFELNYIENAAGVRRIVGDSVEIIGNYDLTLITGEQLEHVWEQHQCKSDNIREITIQFSSDLFFGNLIHKNQFNSIRKMLDKAKNGLSFPMDSIMKVYKMLDTLSTEKEGFFAVIHFLSILYELSLSDNYRTLSSSSFAHSEDSTDSRRVVKIYEYINSHYKEPIHLEELAELVGMTPVALSRFYKLRTGKTVTDYIITIRLGNATRLLVDTTDSITEICYQCGF</sequence>
<name>A0A101HGU4_9BACT</name>
<evidence type="ECO:0000313" key="5">
    <source>
        <dbReference type="EMBL" id="KUK76611.1"/>
    </source>
</evidence>
<dbReference type="GO" id="GO:0003700">
    <property type="term" value="F:DNA-binding transcription factor activity"/>
    <property type="evidence" value="ECO:0007669"/>
    <property type="project" value="InterPro"/>
</dbReference>
<dbReference type="InterPro" id="IPR018060">
    <property type="entry name" value="HTH_AraC"/>
</dbReference>
<evidence type="ECO:0000313" key="6">
    <source>
        <dbReference type="Proteomes" id="UP000053860"/>
    </source>
</evidence>
<keyword evidence="1" id="KW-0805">Transcription regulation</keyword>
<feature type="non-terminal residue" evidence="5">
    <location>
        <position position="264"/>
    </location>
</feature>
<evidence type="ECO:0000256" key="1">
    <source>
        <dbReference type="ARBA" id="ARBA00023015"/>
    </source>
</evidence>
<dbReference type="InterPro" id="IPR009057">
    <property type="entry name" value="Homeodomain-like_sf"/>
</dbReference>
<dbReference type="SUPFAM" id="SSF46689">
    <property type="entry name" value="Homeodomain-like"/>
    <property type="match status" value="1"/>
</dbReference>
<dbReference type="Gene3D" id="1.10.10.60">
    <property type="entry name" value="Homeodomain-like"/>
    <property type="match status" value="1"/>
</dbReference>
<dbReference type="EMBL" id="LGGN01000224">
    <property type="protein sequence ID" value="KUK76611.1"/>
    <property type="molecule type" value="Genomic_DNA"/>
</dbReference>
<dbReference type="SMART" id="SM00342">
    <property type="entry name" value="HTH_ARAC"/>
    <property type="match status" value="1"/>
</dbReference>